<evidence type="ECO:0000256" key="1">
    <source>
        <dbReference type="SAM" id="Phobius"/>
    </source>
</evidence>
<evidence type="ECO:0000313" key="2">
    <source>
        <dbReference type="EMBL" id="SFB55716.1"/>
    </source>
</evidence>
<dbReference type="OrthoDB" id="4746246at2"/>
<dbReference type="EMBL" id="FOKG01000019">
    <property type="protein sequence ID" value="SFB55716.1"/>
    <property type="molecule type" value="Genomic_DNA"/>
</dbReference>
<evidence type="ECO:0000313" key="3">
    <source>
        <dbReference type="Proteomes" id="UP000243799"/>
    </source>
</evidence>
<keyword evidence="1" id="KW-0472">Membrane</keyword>
<dbReference type="RefSeq" id="WP_091676560.1">
    <property type="nucleotide sequence ID" value="NZ_FOKG01000019.1"/>
</dbReference>
<reference evidence="3" key="1">
    <citation type="submission" date="2016-10" db="EMBL/GenBank/DDBJ databases">
        <authorList>
            <person name="Varghese N."/>
            <person name="Submissions S."/>
        </authorList>
    </citation>
    <scope>NUCLEOTIDE SEQUENCE [LARGE SCALE GENOMIC DNA]</scope>
    <source>
        <strain evidence="3">CGMCC 4.3568</strain>
    </source>
</reference>
<protein>
    <recommendedName>
        <fullName evidence="4">Proteins of 100 residues with WXG</fullName>
    </recommendedName>
</protein>
<name>A0A1I1C123_9PSEU</name>
<keyword evidence="3" id="KW-1185">Reference proteome</keyword>
<feature type="transmembrane region" description="Helical" evidence="1">
    <location>
        <begin position="152"/>
        <end position="174"/>
    </location>
</feature>
<keyword evidence="1" id="KW-1133">Transmembrane helix</keyword>
<organism evidence="2 3">
    <name type="scientific">Amycolatopsis marina</name>
    <dbReference type="NCBI Taxonomy" id="490629"/>
    <lineage>
        <taxon>Bacteria</taxon>
        <taxon>Bacillati</taxon>
        <taxon>Actinomycetota</taxon>
        <taxon>Actinomycetes</taxon>
        <taxon>Pseudonocardiales</taxon>
        <taxon>Pseudonocardiaceae</taxon>
        <taxon>Amycolatopsis</taxon>
    </lineage>
</organism>
<evidence type="ECO:0008006" key="4">
    <source>
        <dbReference type="Google" id="ProtNLM"/>
    </source>
</evidence>
<keyword evidence="1" id="KW-0812">Transmembrane</keyword>
<gene>
    <name evidence="2" type="ORF">SAMN05216266_11943</name>
</gene>
<dbReference type="Proteomes" id="UP000243799">
    <property type="component" value="Unassembled WGS sequence"/>
</dbReference>
<dbReference type="STRING" id="490629.SAMN05216266_11943"/>
<feature type="transmembrane region" description="Helical" evidence="1">
    <location>
        <begin position="180"/>
        <end position="203"/>
    </location>
</feature>
<dbReference type="AlphaFoldDB" id="A0A1I1C123"/>
<proteinExistence type="predicted"/>
<accession>A0A1I1C123</accession>
<sequence>MTSPAIQQANGKFGELQQKINEFFDKVNDVLSWVPGFLSDLIEPIQQGLNALRQKVEEFWGRVNQLIDQPGSPTRLHQVAEDWVNKVGNVIGDIAGEVSLDKMQTNLDWEGRGAEAYKATVPTQVDGLNSVKDLANQLRSSLDNLGNGIETFWTAMAIATGVFVVGAVGAIAAACTVVGIPAAIAAIAAAAGVSIGLVTTAILSLQSLTNTISTEQATISQKVHDLGDEWAKSNIGTMQGKSDWRVMQ</sequence>